<protein>
    <submittedName>
        <fullName evidence="6">Patatin-like phospholipase RssA</fullName>
    </submittedName>
</protein>
<evidence type="ECO:0000259" key="5">
    <source>
        <dbReference type="PROSITE" id="PS51635"/>
    </source>
</evidence>
<keyword evidence="3 4" id="KW-0443">Lipid metabolism</keyword>
<dbReference type="GO" id="GO:0016787">
    <property type="term" value="F:hydrolase activity"/>
    <property type="evidence" value="ECO:0007669"/>
    <property type="project" value="UniProtKB-UniRule"/>
</dbReference>
<evidence type="ECO:0000256" key="2">
    <source>
        <dbReference type="ARBA" id="ARBA00022963"/>
    </source>
</evidence>
<feature type="domain" description="PNPLA" evidence="5">
    <location>
        <begin position="8"/>
        <end position="168"/>
    </location>
</feature>
<dbReference type="PROSITE" id="PS51635">
    <property type="entry name" value="PNPLA"/>
    <property type="match status" value="1"/>
</dbReference>
<dbReference type="PANTHER" id="PTHR14226">
    <property type="entry name" value="NEUROPATHY TARGET ESTERASE/SWISS CHEESE D.MELANOGASTER"/>
    <property type="match status" value="1"/>
</dbReference>
<reference evidence="6" key="1">
    <citation type="submission" date="2021-03" db="EMBL/GenBank/DDBJ databases">
        <title>Plesiomonas shigelloides zfcc0051, isolated from zebrafish feces.</title>
        <authorList>
            <person name="Vanderhoek Z."/>
            <person name="Gaulke C."/>
        </authorList>
    </citation>
    <scope>NUCLEOTIDE SEQUENCE</scope>
    <source>
        <strain evidence="6">Zfcc0051</strain>
    </source>
</reference>
<sequence>MEKIKVGVALGAGAAKGWAHIGVLRALTDLGIEADIVVGTSIGAFVGAAYANYRLAELENWVKEFSYWDVLRLMDFEWGKGGLIRGEKVFDIGAGMIGRKNLEECVRPFAVVATELETGRERWLMKGDLKQAVRASCSMPGLLSPVQLDGKWMVDGAVVNPVPISLARAMGADFVIAVDLGREHHLAQIDLLSAYPLDLPHPEDHSWQAKLKQKLENLWPSRRRQVPSVLDVMTSSMQILEHRLKKSRMAGDPPDVLIQPAVAQISTLDFHQAAVSIEAGYRAVERVADQLEPIVTFLQMQAEK</sequence>
<feature type="short sequence motif" description="DGA/G" evidence="4">
    <location>
        <begin position="155"/>
        <end position="157"/>
    </location>
</feature>
<dbReference type="RefSeq" id="WP_207541546.1">
    <property type="nucleotide sequence ID" value="NZ_JAFNAA010000002.1"/>
</dbReference>
<dbReference type="InterPro" id="IPR016035">
    <property type="entry name" value="Acyl_Trfase/lysoPLipase"/>
</dbReference>
<dbReference type="NCBIfam" id="NF007623">
    <property type="entry name" value="PRK10279.1"/>
    <property type="match status" value="1"/>
</dbReference>
<dbReference type="InterPro" id="IPR050301">
    <property type="entry name" value="NTE"/>
</dbReference>
<dbReference type="Pfam" id="PF01734">
    <property type="entry name" value="Patatin"/>
    <property type="match status" value="1"/>
</dbReference>
<name>A0A8I1W345_PLESH</name>
<dbReference type="Gene3D" id="3.40.1090.10">
    <property type="entry name" value="Cytosolic phospholipase A2 catalytic domain"/>
    <property type="match status" value="2"/>
</dbReference>
<comment type="caution">
    <text evidence="4">Lacks conserved residue(s) required for the propagation of feature annotation.</text>
</comment>
<dbReference type="Proteomes" id="UP000664658">
    <property type="component" value="Unassembled WGS sequence"/>
</dbReference>
<gene>
    <name evidence="6" type="primary">rssA</name>
    <name evidence="6" type="ORF">J2R62_02165</name>
</gene>
<accession>A0A8I1W345</accession>
<dbReference type="GO" id="GO:0016042">
    <property type="term" value="P:lipid catabolic process"/>
    <property type="evidence" value="ECO:0007669"/>
    <property type="project" value="UniProtKB-UniRule"/>
</dbReference>
<dbReference type="AlphaFoldDB" id="A0A8I1W345"/>
<evidence type="ECO:0000313" key="6">
    <source>
        <dbReference type="EMBL" id="MBO1107039.1"/>
    </source>
</evidence>
<dbReference type="PANTHER" id="PTHR14226:SF76">
    <property type="entry name" value="NTE FAMILY PROTEIN RSSA"/>
    <property type="match status" value="1"/>
</dbReference>
<evidence type="ECO:0000256" key="4">
    <source>
        <dbReference type="PROSITE-ProRule" id="PRU01161"/>
    </source>
</evidence>
<feature type="short sequence motif" description="GXSXG" evidence="4">
    <location>
        <begin position="39"/>
        <end position="43"/>
    </location>
</feature>
<keyword evidence="1 4" id="KW-0378">Hydrolase</keyword>
<evidence type="ECO:0000313" key="7">
    <source>
        <dbReference type="Proteomes" id="UP000664658"/>
    </source>
</evidence>
<keyword evidence="2 4" id="KW-0442">Lipid degradation</keyword>
<dbReference type="SUPFAM" id="SSF52151">
    <property type="entry name" value="FabD/lysophospholipase-like"/>
    <property type="match status" value="1"/>
</dbReference>
<feature type="active site" description="Proton acceptor" evidence="4">
    <location>
        <position position="155"/>
    </location>
</feature>
<dbReference type="InterPro" id="IPR002641">
    <property type="entry name" value="PNPLA_dom"/>
</dbReference>
<dbReference type="EMBL" id="JAFNAA010000002">
    <property type="protein sequence ID" value="MBO1107039.1"/>
    <property type="molecule type" value="Genomic_DNA"/>
</dbReference>
<comment type="caution">
    <text evidence="6">The sequence shown here is derived from an EMBL/GenBank/DDBJ whole genome shotgun (WGS) entry which is preliminary data.</text>
</comment>
<feature type="active site" description="Nucleophile" evidence="4">
    <location>
        <position position="41"/>
    </location>
</feature>
<evidence type="ECO:0000256" key="1">
    <source>
        <dbReference type="ARBA" id="ARBA00022801"/>
    </source>
</evidence>
<proteinExistence type="predicted"/>
<evidence type="ECO:0000256" key="3">
    <source>
        <dbReference type="ARBA" id="ARBA00023098"/>
    </source>
</evidence>
<organism evidence="6 7">
    <name type="scientific">Plesiomonas shigelloides</name>
    <name type="common">Aeromonas shigelloides</name>
    <dbReference type="NCBI Taxonomy" id="703"/>
    <lineage>
        <taxon>Bacteria</taxon>
        <taxon>Pseudomonadati</taxon>
        <taxon>Pseudomonadota</taxon>
        <taxon>Gammaproteobacteria</taxon>
        <taxon>Enterobacterales</taxon>
        <taxon>Enterobacteriaceae</taxon>
        <taxon>Plesiomonas</taxon>
    </lineage>
</organism>